<feature type="compositionally biased region" description="Pro residues" evidence="1">
    <location>
        <begin position="231"/>
        <end position="243"/>
    </location>
</feature>
<name>A0A6A4W497_AMPAM</name>
<feature type="compositionally biased region" description="Low complexity" evidence="1">
    <location>
        <begin position="565"/>
        <end position="582"/>
    </location>
</feature>
<feature type="compositionally biased region" description="Basic and acidic residues" evidence="1">
    <location>
        <begin position="44"/>
        <end position="76"/>
    </location>
</feature>
<feature type="region of interest" description="Disordered" evidence="1">
    <location>
        <begin position="444"/>
        <end position="479"/>
    </location>
</feature>
<dbReference type="Proteomes" id="UP000440578">
    <property type="component" value="Unassembled WGS sequence"/>
</dbReference>
<comment type="caution">
    <text evidence="2">The sequence shown here is derived from an EMBL/GenBank/DDBJ whole genome shotgun (WGS) entry which is preliminary data.</text>
</comment>
<feature type="region of interest" description="Disordered" evidence="1">
    <location>
        <begin position="25"/>
        <end position="81"/>
    </location>
</feature>
<feature type="compositionally biased region" description="Polar residues" evidence="1">
    <location>
        <begin position="599"/>
        <end position="609"/>
    </location>
</feature>
<organism evidence="2 3">
    <name type="scientific">Amphibalanus amphitrite</name>
    <name type="common">Striped barnacle</name>
    <name type="synonym">Balanus amphitrite</name>
    <dbReference type="NCBI Taxonomy" id="1232801"/>
    <lineage>
        <taxon>Eukaryota</taxon>
        <taxon>Metazoa</taxon>
        <taxon>Ecdysozoa</taxon>
        <taxon>Arthropoda</taxon>
        <taxon>Crustacea</taxon>
        <taxon>Multicrustacea</taxon>
        <taxon>Cirripedia</taxon>
        <taxon>Thoracica</taxon>
        <taxon>Thoracicalcarea</taxon>
        <taxon>Balanomorpha</taxon>
        <taxon>Balanoidea</taxon>
        <taxon>Balanidae</taxon>
        <taxon>Amphibalaninae</taxon>
        <taxon>Amphibalanus</taxon>
    </lineage>
</organism>
<feature type="region of interest" description="Disordered" evidence="1">
    <location>
        <begin position="598"/>
        <end position="643"/>
    </location>
</feature>
<protein>
    <submittedName>
        <fullName evidence="2">Uncharacterized protein</fullName>
    </submittedName>
</protein>
<dbReference type="EMBL" id="VIIS01001025">
    <property type="protein sequence ID" value="KAF0302707.1"/>
    <property type="molecule type" value="Genomic_DNA"/>
</dbReference>
<proteinExistence type="predicted"/>
<feature type="region of interest" description="Disordered" evidence="1">
    <location>
        <begin position="158"/>
        <end position="315"/>
    </location>
</feature>
<accession>A0A6A4W497</accession>
<feature type="compositionally biased region" description="Basic and acidic residues" evidence="1">
    <location>
        <begin position="302"/>
        <end position="311"/>
    </location>
</feature>
<feature type="compositionally biased region" description="Basic and acidic residues" evidence="1">
    <location>
        <begin position="470"/>
        <end position="479"/>
    </location>
</feature>
<feature type="compositionally biased region" description="Gly residues" evidence="1">
    <location>
        <begin position="532"/>
        <end position="546"/>
    </location>
</feature>
<reference evidence="2 3" key="1">
    <citation type="submission" date="2019-07" db="EMBL/GenBank/DDBJ databases">
        <title>Draft genome assembly of a fouling barnacle, Amphibalanus amphitrite (Darwin, 1854): The first reference genome for Thecostraca.</title>
        <authorList>
            <person name="Kim W."/>
        </authorList>
    </citation>
    <scope>NUCLEOTIDE SEQUENCE [LARGE SCALE GENOMIC DNA]</scope>
    <source>
        <strain evidence="2">SNU_AA5</strain>
        <tissue evidence="2">Soma without cirri and trophi</tissue>
    </source>
</reference>
<feature type="compositionally biased region" description="Basic and acidic residues" evidence="1">
    <location>
        <begin position="172"/>
        <end position="182"/>
    </location>
</feature>
<feature type="region of interest" description="Disordered" evidence="1">
    <location>
        <begin position="400"/>
        <end position="429"/>
    </location>
</feature>
<gene>
    <name evidence="2" type="ORF">FJT64_002942</name>
</gene>
<feature type="compositionally biased region" description="Basic and acidic residues" evidence="1">
    <location>
        <begin position="25"/>
        <end position="36"/>
    </location>
</feature>
<feature type="region of interest" description="Disordered" evidence="1">
    <location>
        <begin position="105"/>
        <end position="125"/>
    </location>
</feature>
<feature type="compositionally biased region" description="Low complexity" evidence="1">
    <location>
        <begin position="105"/>
        <end position="116"/>
    </location>
</feature>
<feature type="region of interest" description="Disordered" evidence="1">
    <location>
        <begin position="510"/>
        <end position="584"/>
    </location>
</feature>
<evidence type="ECO:0000313" key="3">
    <source>
        <dbReference type="Proteomes" id="UP000440578"/>
    </source>
</evidence>
<dbReference type="OrthoDB" id="1918685at2759"/>
<evidence type="ECO:0000313" key="2">
    <source>
        <dbReference type="EMBL" id="KAF0302707.1"/>
    </source>
</evidence>
<sequence>MAALKEQEARAERRRLAMEARKLEEQRRLKEAEERRLQKKKEKALRLAAERKAAEERAEAERAAEAEREAERRQAERAAAARAAAKAARNAARASKEVARAVAAIAPPSPPLALSESELDDPLSEERVTNSMLLTPSVDDSLSQTIADVAAGRAGVVREPRASPMGSARALARAERELERETAAAAAAISPPTPRRGRGRGRGGGPGSRGGRGRRPSTGLERTVAGMDVPGSPPRPSPRPVGRPPLTKTVPVGRGRRPVGRPPVGRPLMPTARQEFKLPPGPEDDDLDDGHRAELDDQGSSDDDHYQKENGKPVIMVLPPVVQTFEGAQQTRAMDLDTRWGTVRVNVVPKRRERDGTLRELAKTTRKRVGLGPSRQLLEPVYVNDDIKYIKLAAAAAAPVPPAPPAVPPTQPEPPAAAAAPPAPAPAPPRQVITVVRQSAAAGGPAVTTAGGPTGTSRVIVVQPAGRKKPTVERRRVERRTVEVEDGVIKTSKQQEMSILERLQYQQRTAAPSAGGGGARASIFDPAPVPAAGGGRGAGRGAGRGGTRQPPTALPRFVSLEDDLQASSSDSDEASQTAAQKQQKSDLDMLALICESESKQAPPSGQTAAADTGELASAGGDVMVVPSSGDPENQQQLTVGAGGDGDVAVTEEVVGACSWGGATRRVG</sequence>
<evidence type="ECO:0000256" key="1">
    <source>
        <dbReference type="SAM" id="MobiDB-lite"/>
    </source>
</evidence>
<keyword evidence="3" id="KW-1185">Reference proteome</keyword>
<dbReference type="AlphaFoldDB" id="A0A6A4W497"/>